<dbReference type="Pfam" id="PF03078">
    <property type="entry name" value="ATHILA"/>
    <property type="match status" value="1"/>
</dbReference>
<name>A0A9D4Y5U0_PEA</name>
<reference evidence="3 4" key="1">
    <citation type="journal article" date="2022" name="Nat. Genet.">
        <title>Improved pea reference genome and pan-genome highlight genomic features and evolutionary characteristics.</title>
        <authorList>
            <person name="Yang T."/>
            <person name="Liu R."/>
            <person name="Luo Y."/>
            <person name="Hu S."/>
            <person name="Wang D."/>
            <person name="Wang C."/>
            <person name="Pandey M.K."/>
            <person name="Ge S."/>
            <person name="Xu Q."/>
            <person name="Li N."/>
            <person name="Li G."/>
            <person name="Huang Y."/>
            <person name="Saxena R.K."/>
            <person name="Ji Y."/>
            <person name="Li M."/>
            <person name="Yan X."/>
            <person name="He Y."/>
            <person name="Liu Y."/>
            <person name="Wang X."/>
            <person name="Xiang C."/>
            <person name="Varshney R.K."/>
            <person name="Ding H."/>
            <person name="Gao S."/>
            <person name="Zong X."/>
        </authorList>
    </citation>
    <scope>NUCLEOTIDE SEQUENCE [LARGE SCALE GENOMIC DNA]</scope>
    <source>
        <strain evidence="3 4">cv. Zhongwan 6</strain>
    </source>
</reference>
<proteinExistence type="predicted"/>
<evidence type="ECO:0000259" key="2">
    <source>
        <dbReference type="Pfam" id="PF03078"/>
    </source>
</evidence>
<feature type="domain" description="Arabidopsis retrotransposon Orf1 C-terminal" evidence="2">
    <location>
        <begin position="73"/>
        <end position="161"/>
    </location>
</feature>
<organism evidence="3 4">
    <name type="scientific">Pisum sativum</name>
    <name type="common">Garden pea</name>
    <name type="synonym">Lathyrus oleraceus</name>
    <dbReference type="NCBI Taxonomy" id="3888"/>
    <lineage>
        <taxon>Eukaryota</taxon>
        <taxon>Viridiplantae</taxon>
        <taxon>Streptophyta</taxon>
        <taxon>Embryophyta</taxon>
        <taxon>Tracheophyta</taxon>
        <taxon>Spermatophyta</taxon>
        <taxon>Magnoliopsida</taxon>
        <taxon>eudicotyledons</taxon>
        <taxon>Gunneridae</taxon>
        <taxon>Pentapetalae</taxon>
        <taxon>rosids</taxon>
        <taxon>fabids</taxon>
        <taxon>Fabales</taxon>
        <taxon>Fabaceae</taxon>
        <taxon>Papilionoideae</taxon>
        <taxon>50 kb inversion clade</taxon>
        <taxon>NPAAA clade</taxon>
        <taxon>Hologalegina</taxon>
        <taxon>IRL clade</taxon>
        <taxon>Fabeae</taxon>
        <taxon>Lathyrus</taxon>
    </lineage>
</organism>
<dbReference type="Proteomes" id="UP001058974">
    <property type="component" value="Chromosome 3"/>
</dbReference>
<gene>
    <name evidence="3" type="ORF">KIW84_035118</name>
</gene>
<sequence>MPPREVRPRREINYIRIAFAEGIDRENQKRRYHKLLRDVLATRYLDDATLRALGLFDSVHWMLNNLGGSFITGTAHFRMFNRSYVISRYQMADLLSFPHGDEFACQHRLESEWESNALDFWKQLTGKTTTDWEGLKATAIQNLIIRYLHRILARTIFGRENIRNTFDITSPEPDHMEKDAPHTSAHAHTTHAFPDPFVGTSSGYQPHEEYDYTAIRTALDDILSELRHRNNVDADRDVLLRNI</sequence>
<protein>
    <recommendedName>
        <fullName evidence="2">Arabidopsis retrotransposon Orf1 C-terminal domain-containing protein</fullName>
    </recommendedName>
</protein>
<feature type="compositionally biased region" description="Low complexity" evidence="1">
    <location>
        <begin position="182"/>
        <end position="192"/>
    </location>
</feature>
<dbReference type="Gramene" id="Psat03G0511800-T1">
    <property type="protein sequence ID" value="KAI5430861.1"/>
    <property type="gene ID" value="KIW84_035118"/>
</dbReference>
<comment type="caution">
    <text evidence="3">The sequence shown here is derived from an EMBL/GenBank/DDBJ whole genome shotgun (WGS) entry which is preliminary data.</text>
</comment>
<evidence type="ECO:0000256" key="1">
    <source>
        <dbReference type="SAM" id="MobiDB-lite"/>
    </source>
</evidence>
<evidence type="ECO:0000313" key="3">
    <source>
        <dbReference type="EMBL" id="KAI5430861.1"/>
    </source>
</evidence>
<accession>A0A9D4Y5U0</accession>
<keyword evidence="4" id="KW-1185">Reference proteome</keyword>
<dbReference type="AlphaFoldDB" id="A0A9D4Y5U0"/>
<feature type="region of interest" description="Disordered" evidence="1">
    <location>
        <begin position="168"/>
        <end position="200"/>
    </location>
</feature>
<dbReference type="EMBL" id="JAMSHJ010000003">
    <property type="protein sequence ID" value="KAI5430861.1"/>
    <property type="molecule type" value="Genomic_DNA"/>
</dbReference>
<dbReference type="InterPro" id="IPR004312">
    <property type="entry name" value="ATHILA_Orf1_C"/>
</dbReference>
<evidence type="ECO:0000313" key="4">
    <source>
        <dbReference type="Proteomes" id="UP001058974"/>
    </source>
</evidence>
<feature type="compositionally biased region" description="Basic and acidic residues" evidence="1">
    <location>
        <begin position="172"/>
        <end position="181"/>
    </location>
</feature>